<dbReference type="AlphaFoldDB" id="A8GLT0"/>
<protein>
    <submittedName>
        <fullName evidence="1">Uncharacterized protein</fullName>
    </submittedName>
</protein>
<dbReference type="Proteomes" id="UP000006830">
    <property type="component" value="Chromosome"/>
</dbReference>
<dbReference type="RefSeq" id="WP_012013225.1">
    <property type="nucleotide sequence ID" value="NC_009881.1"/>
</dbReference>
<keyword evidence="2" id="KW-1185">Reference proteome</keyword>
<dbReference type="STRING" id="293614.A1C_00100"/>
<reference evidence="1" key="1">
    <citation type="submission" date="2007-09" db="EMBL/GenBank/DDBJ databases">
        <title>Complete Genome Sequence of Rickettsia akari.</title>
        <authorList>
            <person name="Madan A."/>
            <person name="Fahey J."/>
            <person name="Helton E."/>
            <person name="Ketteman M."/>
            <person name="Madan A."/>
            <person name="Rodrigues S."/>
            <person name="Sanchez A."/>
            <person name="Whiting M."/>
            <person name="Dasch G."/>
            <person name="Eremeeva M."/>
        </authorList>
    </citation>
    <scope>NUCLEOTIDE SEQUENCE</scope>
    <source>
        <strain evidence="1">Hartford</strain>
    </source>
</reference>
<gene>
    <name evidence="1" type="ordered locus">A1C_00100</name>
</gene>
<organism evidence="1 2">
    <name type="scientific">Rickettsia akari (strain Hartford)</name>
    <dbReference type="NCBI Taxonomy" id="293614"/>
    <lineage>
        <taxon>Bacteria</taxon>
        <taxon>Pseudomonadati</taxon>
        <taxon>Pseudomonadota</taxon>
        <taxon>Alphaproteobacteria</taxon>
        <taxon>Rickettsiales</taxon>
        <taxon>Rickettsiaceae</taxon>
        <taxon>Rickettsieae</taxon>
        <taxon>Rickettsia</taxon>
        <taxon>spotted fever group</taxon>
    </lineage>
</organism>
<dbReference type="HOGENOM" id="CLU_139173_0_0_5"/>
<proteinExistence type="predicted"/>
<accession>A8GLT0</accession>
<dbReference type="KEGG" id="rak:A1C_00100"/>
<name>A8GLT0_RICAH</name>
<evidence type="ECO:0000313" key="1">
    <source>
        <dbReference type="EMBL" id="ABV74355.1"/>
    </source>
</evidence>
<sequence length="163" mass="19013">MISLSGIRRGIKAFFNKEYSEDTLTIEEQSCFFLFLAYKIFRYCNEACLKYFGDNDKYRELIKQVLKDYHHLFLREEAMNVCIKNGTDRNKALDAIELESSDKFFVDCFQKVFPNLNLIKVMVKLKPKPQFKHGAVFKSDAIDVLFLDIDENGVITIVGDIKQ</sequence>
<dbReference type="EMBL" id="CP000847">
    <property type="protein sequence ID" value="ABV74355.1"/>
    <property type="molecule type" value="Genomic_DNA"/>
</dbReference>
<evidence type="ECO:0000313" key="2">
    <source>
        <dbReference type="Proteomes" id="UP000006830"/>
    </source>
</evidence>